<dbReference type="EMBL" id="LBWR01000001">
    <property type="protein sequence ID" value="KKR12536.1"/>
    <property type="molecule type" value="Genomic_DNA"/>
</dbReference>
<accession>A0A0G0NI78</accession>
<comment type="caution">
    <text evidence="1">The sequence shown here is derived from an EMBL/GenBank/DDBJ whole genome shotgun (WGS) entry which is preliminary data.</text>
</comment>
<dbReference type="STRING" id="1619013.UT41_C0001G0080"/>
<name>A0A0G0NI78_9BACT</name>
<dbReference type="Proteomes" id="UP000034665">
    <property type="component" value="Unassembled WGS sequence"/>
</dbReference>
<evidence type="ECO:0000313" key="1">
    <source>
        <dbReference type="EMBL" id="KKR12536.1"/>
    </source>
</evidence>
<reference evidence="1 2" key="1">
    <citation type="journal article" date="2015" name="Nature">
        <title>rRNA introns, odd ribosomes, and small enigmatic genomes across a large radiation of phyla.</title>
        <authorList>
            <person name="Brown C.T."/>
            <person name="Hug L.A."/>
            <person name="Thomas B.C."/>
            <person name="Sharon I."/>
            <person name="Castelle C.J."/>
            <person name="Singh A."/>
            <person name="Wilkins M.J."/>
            <person name="Williams K.H."/>
            <person name="Banfield J.F."/>
        </authorList>
    </citation>
    <scope>NUCLEOTIDE SEQUENCE [LARGE SCALE GENOMIC DNA]</scope>
</reference>
<organism evidence="1 2">
    <name type="scientific">Candidatus Wolfebacteria bacterium GW2011_GWC2_39_22</name>
    <dbReference type="NCBI Taxonomy" id="1619013"/>
    <lineage>
        <taxon>Bacteria</taxon>
        <taxon>Candidatus Wolfeibacteriota</taxon>
    </lineage>
</organism>
<protein>
    <submittedName>
        <fullName evidence="1">Uncharacterized protein</fullName>
    </submittedName>
</protein>
<sequence length="273" mass="29076">MQKSKLITYFIAIVLTVGIGAAIAVAANWTPPLLEPVAGNTPVPINVGANAQTKKGPFTVENLITTATPNGGVKFPDGTIQKTAFTGWSIGEGCYPMVGNNCLAGYYMNGVSTCCPLNPNIRYTPGVWKVSELAVSYPWTRNYEGGSWSPAKKVSFVTEFPINKIRIKGASDDGGFCYVYWGTGHAKTGRNIGRVGISTADGRWYSACPFGNGTFDNEGNAQLCATHFDSGGMTTVTEDVTIPAGATVTLKGRYVNGFENGYLNCSMDLQYGL</sequence>
<evidence type="ECO:0000313" key="2">
    <source>
        <dbReference type="Proteomes" id="UP000034665"/>
    </source>
</evidence>
<gene>
    <name evidence="1" type="ORF">UT41_C0001G0080</name>
</gene>
<dbReference type="AlphaFoldDB" id="A0A0G0NI78"/>
<proteinExistence type="predicted"/>